<protein>
    <submittedName>
        <fullName evidence="1">Uncharacterized protein</fullName>
    </submittedName>
</protein>
<dbReference type="EMBL" id="CU179680">
    <property type="protein sequence ID" value="CAL59098.1"/>
    <property type="molecule type" value="Genomic_DNA"/>
</dbReference>
<reference evidence="2" key="1">
    <citation type="journal article" date="2007" name="PLoS Genet.">
        <title>Being pathogenic, plastic, and sexual while living with a nearly minimal bacterial genome.</title>
        <authorList>
            <person name="Sirand-Pugnet P."/>
            <person name="Lartigue C."/>
            <person name="Marenda M."/>
            <person name="Jacob D."/>
            <person name="Barre A."/>
            <person name="Barbe V."/>
            <person name="Schenowitz C."/>
            <person name="Mangenot S."/>
            <person name="Couloux A."/>
            <person name="Segurens B."/>
            <person name="de Daruvar A."/>
            <person name="Blanchard A."/>
            <person name="Citti C."/>
        </authorList>
    </citation>
    <scope>NUCLEOTIDE SEQUENCE [LARGE SCALE GENOMIC DNA]</scope>
    <source>
        <strain evidence="2">PG2</strain>
    </source>
</reference>
<gene>
    <name evidence="1" type="ordered locus">MAG4000</name>
</gene>
<evidence type="ECO:0000313" key="2">
    <source>
        <dbReference type="Proteomes" id="UP000007065"/>
    </source>
</evidence>
<accession>A5IYI9</accession>
<dbReference type="AlphaFoldDB" id="A5IYI9"/>
<dbReference type="RefSeq" id="WP_011949572.1">
    <property type="nucleotide sequence ID" value="NC_009497.1"/>
</dbReference>
<dbReference type="HOGENOM" id="CLU_2683883_0_0_14"/>
<dbReference type="GeneID" id="93358155"/>
<dbReference type="STRING" id="347257.MAG4000"/>
<keyword evidence="2" id="KW-1185">Reference proteome</keyword>
<proteinExistence type="predicted"/>
<organism evidence="1 2">
    <name type="scientific">Mycoplasmopsis agalactiae (strain NCTC 10123 / CIP 59.7 / PG2)</name>
    <name type="common">Mycoplasma agalactiae</name>
    <dbReference type="NCBI Taxonomy" id="347257"/>
    <lineage>
        <taxon>Bacteria</taxon>
        <taxon>Bacillati</taxon>
        <taxon>Mycoplasmatota</taxon>
        <taxon>Mycoplasmoidales</taxon>
        <taxon>Metamycoplasmataceae</taxon>
        <taxon>Mycoplasmopsis</taxon>
    </lineage>
</organism>
<dbReference type="KEGG" id="maa:MAG4000"/>
<dbReference type="Proteomes" id="UP000007065">
    <property type="component" value="Chromosome"/>
</dbReference>
<evidence type="ECO:0000313" key="1">
    <source>
        <dbReference type="EMBL" id="CAL59098.1"/>
    </source>
</evidence>
<sequence length="80" mass="9639">MMKYMLSYDEWIYLIQEALHFFIYLKEKEAAGPIGQKDSLLEVDKWIETNKETFFIPKGYSKEKWIEELRASLKDAIEEK</sequence>
<name>A5IYI9_MYCAP</name>